<comment type="caution">
    <text evidence="1">The sequence shown here is derived from an EMBL/GenBank/DDBJ whole genome shotgun (WGS) entry which is preliminary data.</text>
</comment>
<reference evidence="1" key="2">
    <citation type="journal article" date="2021" name="PeerJ">
        <title>Extensive microbial diversity within the chicken gut microbiome revealed by metagenomics and culture.</title>
        <authorList>
            <person name="Gilroy R."/>
            <person name="Ravi A."/>
            <person name="Getino M."/>
            <person name="Pursley I."/>
            <person name="Horton D.L."/>
            <person name="Alikhan N.F."/>
            <person name="Baker D."/>
            <person name="Gharbi K."/>
            <person name="Hall N."/>
            <person name="Watson M."/>
            <person name="Adriaenssens E.M."/>
            <person name="Foster-Nyarko E."/>
            <person name="Jarju S."/>
            <person name="Secka A."/>
            <person name="Antonio M."/>
            <person name="Oren A."/>
            <person name="Chaudhuri R.R."/>
            <person name="La Ragione R."/>
            <person name="Hildebrand F."/>
            <person name="Pallen M.J."/>
        </authorList>
    </citation>
    <scope>NUCLEOTIDE SEQUENCE</scope>
    <source>
        <strain evidence="1">B3-2255</strain>
    </source>
</reference>
<reference evidence="1" key="1">
    <citation type="submission" date="2020-10" db="EMBL/GenBank/DDBJ databases">
        <authorList>
            <person name="Gilroy R."/>
        </authorList>
    </citation>
    <scope>NUCLEOTIDE SEQUENCE</scope>
    <source>
        <strain evidence="1">B3-2255</strain>
    </source>
</reference>
<evidence type="ECO:0000313" key="2">
    <source>
        <dbReference type="Proteomes" id="UP000823772"/>
    </source>
</evidence>
<sequence length="64" mass="7587">MQAENLLRAILPEILIDNFDIVRYEKSPERFDIWLDEKKVLLPEDRANFGRNLPFSPHSHLVLL</sequence>
<name>A0A9D9NR16_9BACT</name>
<dbReference type="AlphaFoldDB" id="A0A9D9NR16"/>
<protein>
    <submittedName>
        <fullName evidence="1">Uncharacterized protein</fullName>
    </submittedName>
</protein>
<dbReference type="EMBL" id="JADILY010000152">
    <property type="protein sequence ID" value="MBO8482298.1"/>
    <property type="molecule type" value="Genomic_DNA"/>
</dbReference>
<dbReference type="Proteomes" id="UP000823772">
    <property type="component" value="Unassembled WGS sequence"/>
</dbReference>
<organism evidence="1 2">
    <name type="scientific">Candidatus Merdivivens faecigallinarum</name>
    <dbReference type="NCBI Taxonomy" id="2840871"/>
    <lineage>
        <taxon>Bacteria</taxon>
        <taxon>Pseudomonadati</taxon>
        <taxon>Bacteroidota</taxon>
        <taxon>Bacteroidia</taxon>
        <taxon>Bacteroidales</taxon>
        <taxon>Muribaculaceae</taxon>
        <taxon>Muribaculaceae incertae sedis</taxon>
        <taxon>Candidatus Merdivivens</taxon>
    </lineage>
</organism>
<proteinExistence type="predicted"/>
<evidence type="ECO:0000313" key="1">
    <source>
        <dbReference type="EMBL" id="MBO8482298.1"/>
    </source>
</evidence>
<gene>
    <name evidence="1" type="ORF">IAC87_07145</name>
</gene>
<accession>A0A9D9NR16</accession>